<name>A0A562KBI2_SPHWJ</name>
<dbReference type="Proteomes" id="UP000316624">
    <property type="component" value="Unassembled WGS sequence"/>
</dbReference>
<proteinExistence type="predicted"/>
<evidence type="ECO:0000313" key="2">
    <source>
        <dbReference type="EMBL" id="TWH92742.1"/>
    </source>
</evidence>
<gene>
    <name evidence="2" type="ORF">IQ35_02401</name>
</gene>
<accession>A0A562KBI2</accession>
<keyword evidence="3" id="KW-1185">Reference proteome</keyword>
<organism evidence="2 3">
    <name type="scientific">Sphingobium wenxiniae (strain DSM 21828 / CGMCC 1.7748 / JZ-1)</name>
    <dbReference type="NCBI Taxonomy" id="595605"/>
    <lineage>
        <taxon>Bacteria</taxon>
        <taxon>Pseudomonadati</taxon>
        <taxon>Pseudomonadota</taxon>
        <taxon>Alphaproteobacteria</taxon>
        <taxon>Sphingomonadales</taxon>
        <taxon>Sphingomonadaceae</taxon>
        <taxon>Sphingobium</taxon>
    </lineage>
</organism>
<keyword evidence="1" id="KW-1133">Transmembrane helix</keyword>
<evidence type="ECO:0000313" key="3">
    <source>
        <dbReference type="Proteomes" id="UP000316624"/>
    </source>
</evidence>
<dbReference type="EMBL" id="VLKK01000008">
    <property type="protein sequence ID" value="TWH92742.1"/>
    <property type="molecule type" value="Genomic_DNA"/>
</dbReference>
<feature type="transmembrane region" description="Helical" evidence="1">
    <location>
        <begin position="168"/>
        <end position="188"/>
    </location>
</feature>
<reference evidence="2 3" key="1">
    <citation type="journal article" date="2015" name="Stand. Genomic Sci.">
        <title>Genomic Encyclopedia of Bacterial and Archaeal Type Strains, Phase III: the genomes of soil and plant-associated and newly described type strains.</title>
        <authorList>
            <person name="Whitman W.B."/>
            <person name="Woyke T."/>
            <person name="Klenk H.P."/>
            <person name="Zhou Y."/>
            <person name="Lilburn T.G."/>
            <person name="Beck B.J."/>
            <person name="De Vos P."/>
            <person name="Vandamme P."/>
            <person name="Eisen J.A."/>
            <person name="Garrity G."/>
            <person name="Hugenholtz P."/>
            <person name="Kyrpides N.C."/>
        </authorList>
    </citation>
    <scope>NUCLEOTIDE SEQUENCE [LARGE SCALE GENOMIC DNA]</scope>
    <source>
        <strain evidence="2 3">CGMCC 1.7748</strain>
    </source>
</reference>
<feature type="transmembrane region" description="Helical" evidence="1">
    <location>
        <begin position="194"/>
        <end position="211"/>
    </location>
</feature>
<protein>
    <submittedName>
        <fullName evidence="2">Uncharacterized protein</fullName>
    </submittedName>
</protein>
<keyword evidence="1" id="KW-0472">Membrane</keyword>
<comment type="caution">
    <text evidence="2">The sequence shown here is derived from an EMBL/GenBank/DDBJ whole genome shotgun (WGS) entry which is preliminary data.</text>
</comment>
<sequence length="239" mass="26271">MNGELRALGVIHGLLLGMVLATPWMGAYVMRWGVEALFIMSAFQLRLADRRFALRPGWRGWISHVRMAPQRLATWAALAIAVLIALPDRTGMPAIILMAALMGELLLYPACVWLLPRLSRRYLGWLLAMMLLSCAMTDRDMLRLPILFITGIGVCLFWLRGPDGDVHALAAALGAGGISALAAILWPVAAPVCVPAATVAVMTALAHMSVMRRRPHHWRLGGDAAGIRLRRLRLLSRPF</sequence>
<feature type="transmembrane region" description="Helical" evidence="1">
    <location>
        <begin position="92"/>
        <end position="115"/>
    </location>
</feature>
<dbReference type="AlphaFoldDB" id="A0A562KBI2"/>
<feature type="transmembrane region" description="Helical" evidence="1">
    <location>
        <begin position="7"/>
        <end position="26"/>
    </location>
</feature>
<evidence type="ECO:0000256" key="1">
    <source>
        <dbReference type="SAM" id="Phobius"/>
    </source>
</evidence>
<keyword evidence="1" id="KW-0812">Transmembrane</keyword>
<feature type="transmembrane region" description="Helical" evidence="1">
    <location>
        <begin position="68"/>
        <end position="86"/>
    </location>
</feature>
<feature type="transmembrane region" description="Helical" evidence="1">
    <location>
        <begin position="144"/>
        <end position="161"/>
    </location>
</feature>
<dbReference type="RefSeq" id="WP_021244891.1">
    <property type="nucleotide sequence ID" value="NZ_JACIIY010000007.1"/>
</dbReference>